<evidence type="ECO:0000313" key="3">
    <source>
        <dbReference type="EMBL" id="KND93429.1"/>
    </source>
</evidence>
<organism evidence="3 4">
    <name type="scientific">Tolypocladium ophioglossoides (strain CBS 100239)</name>
    <name type="common">Snaketongue truffleclub</name>
    <name type="synonym">Elaphocordyceps ophioglossoides</name>
    <dbReference type="NCBI Taxonomy" id="1163406"/>
    <lineage>
        <taxon>Eukaryota</taxon>
        <taxon>Fungi</taxon>
        <taxon>Dikarya</taxon>
        <taxon>Ascomycota</taxon>
        <taxon>Pezizomycotina</taxon>
        <taxon>Sordariomycetes</taxon>
        <taxon>Hypocreomycetidae</taxon>
        <taxon>Hypocreales</taxon>
        <taxon>Ophiocordycipitaceae</taxon>
        <taxon>Tolypocladium</taxon>
    </lineage>
</organism>
<dbReference type="Pfam" id="PF07910">
    <property type="entry name" value="Peptidase_C78"/>
    <property type="match status" value="1"/>
</dbReference>
<proteinExistence type="predicted"/>
<comment type="caution">
    <text evidence="3">The sequence shown here is derived from an EMBL/GenBank/DDBJ whole genome shotgun (WGS) entry which is preliminary data.</text>
</comment>
<dbReference type="OrthoDB" id="288987at2759"/>
<gene>
    <name evidence="3" type="ORF">TOPH_01885</name>
</gene>
<dbReference type="GO" id="GO:0016787">
    <property type="term" value="F:hydrolase activity"/>
    <property type="evidence" value="ECO:0007669"/>
    <property type="project" value="UniProtKB-KW"/>
</dbReference>
<reference evidence="3 4" key="1">
    <citation type="journal article" date="2015" name="BMC Genomics">
        <title>The genome of the truffle-parasite Tolypocladium ophioglossoides and the evolution of antifungal peptaibiotics.</title>
        <authorList>
            <person name="Quandt C.A."/>
            <person name="Bushley K.E."/>
            <person name="Spatafora J.W."/>
        </authorList>
    </citation>
    <scope>NUCLEOTIDE SEQUENCE [LARGE SCALE GENOMIC DNA]</scope>
    <source>
        <strain evidence="3 4">CBS 100239</strain>
    </source>
</reference>
<dbReference type="Gene3D" id="3.90.70.130">
    <property type="match status" value="1"/>
</dbReference>
<accession>A0A0L0NH93</accession>
<dbReference type="STRING" id="1163406.A0A0L0NH93"/>
<dbReference type="Proteomes" id="UP000036947">
    <property type="component" value="Unassembled WGS sequence"/>
</dbReference>
<protein>
    <submittedName>
        <fullName evidence="3">Zinc finger with UFM1-specific peptidase domain protein</fullName>
    </submittedName>
</protein>
<keyword evidence="4" id="KW-1185">Reference proteome</keyword>
<keyword evidence="1" id="KW-0378">Hydrolase</keyword>
<dbReference type="AlphaFoldDB" id="A0A0L0NH93"/>
<name>A0A0L0NH93_TOLOC</name>
<dbReference type="EMBL" id="LFRF01000003">
    <property type="protein sequence ID" value="KND93429.1"/>
    <property type="molecule type" value="Genomic_DNA"/>
</dbReference>
<dbReference type="InterPro" id="IPR012462">
    <property type="entry name" value="UFSP1/2_DUB_cat"/>
</dbReference>
<evidence type="ECO:0000259" key="2">
    <source>
        <dbReference type="Pfam" id="PF07910"/>
    </source>
</evidence>
<sequence>MAPHWKSSRRSQGSGFVIALSELPLTNTDPGYQTSHLGKFAHEKEMPSWLVKVLDKNGQVCTGGAFCGYRNIQMLISYVIGARAAGSRCFGDSFPTVFQIQDLIEHAWDMGYNSQGRVETGGIKGTRKFIGTPEAHALLCSLEIPPSVMQNVDRQG</sequence>
<evidence type="ECO:0000256" key="1">
    <source>
        <dbReference type="ARBA" id="ARBA00022801"/>
    </source>
</evidence>
<feature type="domain" description="UFSP1/2/DUB catalytic" evidence="2">
    <location>
        <begin position="63"/>
        <end position="149"/>
    </location>
</feature>
<evidence type="ECO:0000313" key="4">
    <source>
        <dbReference type="Proteomes" id="UP000036947"/>
    </source>
</evidence>